<dbReference type="AlphaFoldDB" id="A0A1V1PFA7"/>
<dbReference type="Gene3D" id="3.30.1490.300">
    <property type="match status" value="1"/>
</dbReference>
<evidence type="ECO:0000313" key="1">
    <source>
        <dbReference type="EMBL" id="ETR73589.1"/>
    </source>
</evidence>
<dbReference type="NCBIfam" id="TIGR01175">
    <property type="entry name" value="pilM"/>
    <property type="match status" value="1"/>
</dbReference>
<accession>A0A1V1PFA7</accession>
<dbReference type="PANTHER" id="PTHR32432:SF3">
    <property type="entry name" value="ETHANOLAMINE UTILIZATION PROTEIN EUTJ"/>
    <property type="match status" value="1"/>
</dbReference>
<dbReference type="Gene3D" id="3.30.420.40">
    <property type="match status" value="2"/>
</dbReference>
<dbReference type="Pfam" id="PF11104">
    <property type="entry name" value="PilM_2"/>
    <property type="match status" value="1"/>
</dbReference>
<reference evidence="2" key="1">
    <citation type="submission" date="2012-11" db="EMBL/GenBank/DDBJ databases">
        <authorList>
            <person name="Lucero-Rivera Y.E."/>
            <person name="Tovar-Ramirez D."/>
        </authorList>
    </citation>
    <scope>NUCLEOTIDE SEQUENCE [LARGE SCALE GENOMIC DNA]</scope>
    <source>
        <strain evidence="2">Araruama</strain>
    </source>
</reference>
<proteinExistence type="predicted"/>
<dbReference type="SUPFAM" id="SSF53067">
    <property type="entry name" value="Actin-like ATPase domain"/>
    <property type="match status" value="2"/>
</dbReference>
<dbReference type="PANTHER" id="PTHR32432">
    <property type="entry name" value="CELL DIVISION PROTEIN FTSA-RELATED"/>
    <property type="match status" value="1"/>
</dbReference>
<comment type="caution">
    <text evidence="1">The sequence shown here is derived from an EMBL/GenBank/DDBJ whole genome shotgun (WGS) entry which is preliminary data.</text>
</comment>
<protein>
    <submittedName>
        <fullName evidence="1">Type IV pilus assembly protein PilM</fullName>
    </submittedName>
</protein>
<dbReference type="CDD" id="cd24049">
    <property type="entry name" value="ASKHA_NBD_PilM"/>
    <property type="match status" value="1"/>
</dbReference>
<dbReference type="EMBL" id="ATBP01000050">
    <property type="protein sequence ID" value="ETR73589.1"/>
    <property type="molecule type" value="Genomic_DNA"/>
</dbReference>
<dbReference type="InterPro" id="IPR043129">
    <property type="entry name" value="ATPase_NBD"/>
</dbReference>
<sequence>MFFRKKHNQLIGLDLGSHTIKFCELIEKKRIWVLKKFGLKTIPREIIQEGMVRDQEVLAKEIEFLLKRHNVTEKNVAISVSGFSVIVKRISMTQMTDAELRSRINYEAEQYIPFDINDVNLDFQILGETEGKANNMDVVLVAAKKDMILDYVTTLNSIDLNVAVIDVDCFTLQNIYTHNYKSDEIVALIDVGACKTNINIIQNMKSLHLKDFSIGGDSMTQDITNRIECSYEEAEEIKLAGESEMMTQEEFMEIKASTIGYWASEFRRALDSFISANPDKQISKVFMSGGSANVTGLRQLLTEELKIPVESLNPFQMFDTSSPDLDSEFITKIAPQACVCMGLGIRRAGDK</sequence>
<organism evidence="1 2">
    <name type="scientific">Candidatus Magnetoglobus multicellularis str. Araruama</name>
    <dbReference type="NCBI Taxonomy" id="890399"/>
    <lineage>
        <taxon>Bacteria</taxon>
        <taxon>Pseudomonadati</taxon>
        <taxon>Thermodesulfobacteriota</taxon>
        <taxon>Desulfobacteria</taxon>
        <taxon>Desulfobacterales</taxon>
        <taxon>Desulfobacteraceae</taxon>
        <taxon>Candidatus Magnetoglobus</taxon>
    </lineage>
</organism>
<dbReference type="InterPro" id="IPR005883">
    <property type="entry name" value="PilM"/>
</dbReference>
<dbReference type="PIRSF" id="PIRSF019169">
    <property type="entry name" value="PilM"/>
    <property type="match status" value="1"/>
</dbReference>
<name>A0A1V1PFA7_9BACT</name>
<dbReference type="Proteomes" id="UP000189670">
    <property type="component" value="Unassembled WGS sequence"/>
</dbReference>
<gene>
    <name evidence="1" type="primary">pilM</name>
    <name evidence="1" type="ORF">OMM_00843</name>
</gene>
<evidence type="ECO:0000313" key="2">
    <source>
        <dbReference type="Proteomes" id="UP000189670"/>
    </source>
</evidence>
<dbReference type="InterPro" id="IPR050696">
    <property type="entry name" value="FtsA/MreB"/>
</dbReference>